<dbReference type="Proteomes" id="UP000299102">
    <property type="component" value="Unassembled WGS sequence"/>
</dbReference>
<gene>
    <name evidence="1" type="ORF">EVAR_93593_1</name>
</gene>
<keyword evidence="2" id="KW-1185">Reference proteome</keyword>
<dbReference type="EMBL" id="BGZK01000078">
    <property type="protein sequence ID" value="GBP16219.1"/>
    <property type="molecule type" value="Genomic_DNA"/>
</dbReference>
<evidence type="ECO:0000313" key="1">
    <source>
        <dbReference type="EMBL" id="GBP16219.1"/>
    </source>
</evidence>
<dbReference type="AlphaFoldDB" id="A0A4C1TQG7"/>
<reference evidence="1 2" key="1">
    <citation type="journal article" date="2019" name="Commun. Biol.">
        <title>The bagworm genome reveals a unique fibroin gene that provides high tensile strength.</title>
        <authorList>
            <person name="Kono N."/>
            <person name="Nakamura H."/>
            <person name="Ohtoshi R."/>
            <person name="Tomita M."/>
            <person name="Numata K."/>
            <person name="Arakawa K."/>
        </authorList>
    </citation>
    <scope>NUCLEOTIDE SEQUENCE [LARGE SCALE GENOMIC DNA]</scope>
</reference>
<name>A0A4C1TQG7_EUMVA</name>
<sequence>MEESGFKDAEEAIAVFEKDVKAAPNSNQHQQINSVNLKPISRCRYDVKITLEREDLPARTLSLRNFDVIASSTECFEVYRIHPLKR</sequence>
<organism evidence="1 2">
    <name type="scientific">Eumeta variegata</name>
    <name type="common">Bagworm moth</name>
    <name type="synonym">Eumeta japonica</name>
    <dbReference type="NCBI Taxonomy" id="151549"/>
    <lineage>
        <taxon>Eukaryota</taxon>
        <taxon>Metazoa</taxon>
        <taxon>Ecdysozoa</taxon>
        <taxon>Arthropoda</taxon>
        <taxon>Hexapoda</taxon>
        <taxon>Insecta</taxon>
        <taxon>Pterygota</taxon>
        <taxon>Neoptera</taxon>
        <taxon>Endopterygota</taxon>
        <taxon>Lepidoptera</taxon>
        <taxon>Glossata</taxon>
        <taxon>Ditrysia</taxon>
        <taxon>Tineoidea</taxon>
        <taxon>Psychidae</taxon>
        <taxon>Oiketicinae</taxon>
        <taxon>Eumeta</taxon>
    </lineage>
</organism>
<accession>A0A4C1TQG7</accession>
<protein>
    <submittedName>
        <fullName evidence="1">Uncharacterized protein</fullName>
    </submittedName>
</protein>
<proteinExistence type="predicted"/>
<evidence type="ECO:0000313" key="2">
    <source>
        <dbReference type="Proteomes" id="UP000299102"/>
    </source>
</evidence>
<comment type="caution">
    <text evidence="1">The sequence shown here is derived from an EMBL/GenBank/DDBJ whole genome shotgun (WGS) entry which is preliminary data.</text>
</comment>